<dbReference type="CDD" id="cd00609">
    <property type="entry name" value="AAT_like"/>
    <property type="match status" value="1"/>
</dbReference>
<evidence type="ECO:0000256" key="3">
    <source>
        <dbReference type="ARBA" id="ARBA00012753"/>
    </source>
</evidence>
<dbReference type="InterPro" id="IPR015424">
    <property type="entry name" value="PyrdxlP-dep_Trfase"/>
</dbReference>
<protein>
    <recommendedName>
        <fullName evidence="3">aspartate transaminase</fullName>
        <ecNumber evidence="3">2.6.1.1</ecNumber>
    </recommendedName>
</protein>
<evidence type="ECO:0000256" key="4">
    <source>
        <dbReference type="ARBA" id="ARBA00022576"/>
    </source>
</evidence>
<dbReference type="PANTHER" id="PTHR46383:SF1">
    <property type="entry name" value="ASPARTATE AMINOTRANSFERASE"/>
    <property type="match status" value="1"/>
</dbReference>
<dbReference type="AlphaFoldDB" id="A0A285CXX9"/>
<evidence type="ECO:0000256" key="6">
    <source>
        <dbReference type="ARBA" id="ARBA00022898"/>
    </source>
</evidence>
<organism evidence="9 10">
    <name type="scientific">Cereibacter ovatus</name>
    <dbReference type="NCBI Taxonomy" id="439529"/>
    <lineage>
        <taxon>Bacteria</taxon>
        <taxon>Pseudomonadati</taxon>
        <taxon>Pseudomonadota</taxon>
        <taxon>Alphaproteobacteria</taxon>
        <taxon>Rhodobacterales</taxon>
        <taxon>Paracoccaceae</taxon>
        <taxon>Cereibacter</taxon>
    </lineage>
</organism>
<keyword evidence="6" id="KW-0663">Pyridoxal phosphate</keyword>
<dbReference type="InterPro" id="IPR015421">
    <property type="entry name" value="PyrdxlP-dep_Trfase_major"/>
</dbReference>
<dbReference type="InterPro" id="IPR004839">
    <property type="entry name" value="Aminotransferase_I/II_large"/>
</dbReference>
<keyword evidence="4 9" id="KW-0032">Aminotransferase</keyword>
<comment type="similarity">
    <text evidence="2">Belongs to the class-I pyridoxal-phosphate-dependent aminotransferase family.</text>
</comment>
<gene>
    <name evidence="9" type="ORF">SAMN05878503_11116</name>
</gene>
<comment type="cofactor">
    <cofactor evidence="1">
        <name>pyridoxal 5'-phosphate</name>
        <dbReference type="ChEBI" id="CHEBI:597326"/>
    </cofactor>
</comment>
<dbReference type="NCBIfam" id="NF005732">
    <property type="entry name" value="PRK07550.1"/>
    <property type="match status" value="1"/>
</dbReference>
<evidence type="ECO:0000259" key="8">
    <source>
        <dbReference type="Pfam" id="PF00155"/>
    </source>
</evidence>
<evidence type="ECO:0000256" key="2">
    <source>
        <dbReference type="ARBA" id="ARBA00007441"/>
    </source>
</evidence>
<evidence type="ECO:0000256" key="5">
    <source>
        <dbReference type="ARBA" id="ARBA00022679"/>
    </source>
</evidence>
<dbReference type="GO" id="GO:0006520">
    <property type="term" value="P:amino acid metabolic process"/>
    <property type="evidence" value="ECO:0007669"/>
    <property type="project" value="InterPro"/>
</dbReference>
<proteinExistence type="inferred from homology"/>
<keyword evidence="10" id="KW-1185">Reference proteome</keyword>
<name>A0A285CXX9_9RHOB</name>
<comment type="catalytic activity">
    <reaction evidence="7">
        <text>L-aspartate + 2-oxoglutarate = oxaloacetate + L-glutamate</text>
        <dbReference type="Rhea" id="RHEA:21824"/>
        <dbReference type="ChEBI" id="CHEBI:16452"/>
        <dbReference type="ChEBI" id="CHEBI:16810"/>
        <dbReference type="ChEBI" id="CHEBI:29985"/>
        <dbReference type="ChEBI" id="CHEBI:29991"/>
        <dbReference type="EC" id="2.6.1.1"/>
    </reaction>
</comment>
<dbReference type="Proteomes" id="UP000219467">
    <property type="component" value="Unassembled WGS sequence"/>
</dbReference>
<accession>A0A285CXX9</accession>
<evidence type="ECO:0000256" key="1">
    <source>
        <dbReference type="ARBA" id="ARBA00001933"/>
    </source>
</evidence>
<dbReference type="Gene3D" id="3.40.640.10">
    <property type="entry name" value="Type I PLP-dependent aspartate aminotransferase-like (Major domain)"/>
    <property type="match status" value="1"/>
</dbReference>
<dbReference type="GO" id="GO:0004069">
    <property type="term" value="F:L-aspartate:2-oxoglutarate aminotransferase activity"/>
    <property type="evidence" value="ECO:0007669"/>
    <property type="project" value="UniProtKB-EC"/>
</dbReference>
<dbReference type="PANTHER" id="PTHR46383">
    <property type="entry name" value="ASPARTATE AMINOTRANSFERASE"/>
    <property type="match status" value="1"/>
</dbReference>
<dbReference type="EC" id="2.6.1.1" evidence="3"/>
<reference evidence="10" key="1">
    <citation type="submission" date="2017-08" db="EMBL/GenBank/DDBJ databases">
        <authorList>
            <person name="Varghese N."/>
            <person name="Submissions S."/>
        </authorList>
    </citation>
    <scope>NUCLEOTIDE SEQUENCE [LARGE SCALE GENOMIC DNA]</scope>
    <source>
        <strain evidence="10">JA234</strain>
    </source>
</reference>
<keyword evidence="5 9" id="KW-0808">Transferase</keyword>
<dbReference type="InterPro" id="IPR050596">
    <property type="entry name" value="AspAT/PAT-like"/>
</dbReference>
<sequence length="393" mass="42323">MTLLPLNPAMAATFPPPVMEARRWLEGATFPEGRPLINVSQAAPVDPPPLALRQALSDAALSDPQAHLYGPVLGLPALREEIAARWSVAYGGEIAPAQVAITQGCNQAFCAAMATLAGRGDEVILPAPWYFNHKMWLEMQGVRAVPLPTGASLLPDPAQAASLVTARTKAIVLVSPNNPGGVEYPAALLAAFRDLARSRGLALVVDETYRDFDSRDGRPHDLFTDPDWPDSFIQLYSFSKAYRLTGHRVGAILASAARLAEVEKFLDTVAICPGQLGQIGALWGLRNLGAWVAGERAEILARRAAMVGGFTALPGWRLLGCGAYFAYVEHPFARPSDELARRLVHQASLLMLPGTMFQPEAAAEGRRQMRIAFANIDRTGIAELFTRLAGVTD</sequence>
<feature type="domain" description="Aminotransferase class I/classII large" evidence="8">
    <location>
        <begin position="36"/>
        <end position="388"/>
    </location>
</feature>
<evidence type="ECO:0000256" key="7">
    <source>
        <dbReference type="ARBA" id="ARBA00049185"/>
    </source>
</evidence>
<dbReference type="Pfam" id="PF00155">
    <property type="entry name" value="Aminotran_1_2"/>
    <property type="match status" value="1"/>
</dbReference>
<dbReference type="OrthoDB" id="9766084at2"/>
<dbReference type="EMBL" id="OAOQ01000011">
    <property type="protein sequence ID" value="SNX71886.1"/>
    <property type="molecule type" value="Genomic_DNA"/>
</dbReference>
<dbReference type="RefSeq" id="WP_097030906.1">
    <property type="nucleotide sequence ID" value="NZ_OAOQ01000011.1"/>
</dbReference>
<dbReference type="GO" id="GO:0030170">
    <property type="term" value="F:pyridoxal phosphate binding"/>
    <property type="evidence" value="ECO:0007669"/>
    <property type="project" value="InterPro"/>
</dbReference>
<evidence type="ECO:0000313" key="9">
    <source>
        <dbReference type="EMBL" id="SNX71886.1"/>
    </source>
</evidence>
<evidence type="ECO:0000313" key="10">
    <source>
        <dbReference type="Proteomes" id="UP000219467"/>
    </source>
</evidence>
<dbReference type="SUPFAM" id="SSF53383">
    <property type="entry name" value="PLP-dependent transferases"/>
    <property type="match status" value="1"/>
</dbReference>